<gene>
    <name evidence="2" type="ORF">ABV298_24235</name>
</gene>
<proteinExistence type="predicted"/>
<dbReference type="AlphaFoldDB" id="A0AAU8FHK0"/>
<dbReference type="RefSeq" id="WP_353718729.1">
    <property type="nucleotide sequence ID" value="NZ_CP159289.1"/>
</dbReference>
<evidence type="ECO:0000313" key="2">
    <source>
        <dbReference type="EMBL" id="XCH23403.1"/>
    </source>
</evidence>
<organism evidence="2">
    <name type="scientific">Dyadobacter sp. 676</name>
    <dbReference type="NCBI Taxonomy" id="3088362"/>
    <lineage>
        <taxon>Bacteria</taxon>
        <taxon>Pseudomonadati</taxon>
        <taxon>Bacteroidota</taxon>
        <taxon>Cytophagia</taxon>
        <taxon>Cytophagales</taxon>
        <taxon>Spirosomataceae</taxon>
        <taxon>Dyadobacter</taxon>
    </lineage>
</organism>
<dbReference type="InterPro" id="IPR048667">
    <property type="entry name" value="Imm5-like"/>
</dbReference>
<sequence>MSRLDGWFRFHMVTSKKYFELSIEHLQSIAGWAAECAQRSLDIYEQCMRNDDRPRKAIDLTKEFVVTGKRTNLLRKAAMDAHRASMQTTDAAASAAAKAASLAAASAFTHPFSDIYQARHILGSAANSAFAIELSFKENSQVGAKEIEWAAINADYKVVQILRKMPEQTGQGRRLDELMKVLDQLLRKPNG</sequence>
<accession>A0AAU8FHK0</accession>
<name>A0AAU8FHK0_9BACT</name>
<protein>
    <submittedName>
        <fullName evidence="2">Immunity protein</fullName>
    </submittedName>
</protein>
<dbReference type="EMBL" id="CP159289">
    <property type="protein sequence ID" value="XCH23403.1"/>
    <property type="molecule type" value="Genomic_DNA"/>
</dbReference>
<reference evidence="2" key="1">
    <citation type="submission" date="2024-06" db="EMBL/GenBank/DDBJ databases">
        <title>Sequencing and assembly of the genome of Dyadobacter sp. strain 676, a symbiont of Cyamopsis tetragonoloba.</title>
        <authorList>
            <person name="Guro P."/>
            <person name="Sazanova A."/>
            <person name="Kuznetsova I."/>
            <person name="Belimov A."/>
            <person name="Safronova V."/>
        </authorList>
    </citation>
    <scope>NUCLEOTIDE SEQUENCE</scope>
    <source>
        <strain evidence="2">676</strain>
    </source>
</reference>
<dbReference type="Pfam" id="PF21805">
    <property type="entry name" value="Imm5_like"/>
    <property type="match status" value="1"/>
</dbReference>
<feature type="domain" description="Imm-5-like" evidence="1">
    <location>
        <begin position="27"/>
        <end position="149"/>
    </location>
</feature>
<evidence type="ECO:0000259" key="1">
    <source>
        <dbReference type="Pfam" id="PF21805"/>
    </source>
</evidence>